<reference evidence="1 2" key="1">
    <citation type="journal article" date="2015" name="Genome Biol. Evol.">
        <title>Phylogenomic analyses indicate that early fungi evolved digesting cell walls of algal ancestors of land plants.</title>
        <authorList>
            <person name="Chang Y."/>
            <person name="Wang S."/>
            <person name="Sekimoto S."/>
            <person name="Aerts A.L."/>
            <person name="Choi C."/>
            <person name="Clum A."/>
            <person name="LaButti K.M."/>
            <person name="Lindquist E.A."/>
            <person name="Yee Ngan C."/>
            <person name="Ohm R.A."/>
            <person name="Salamov A.A."/>
            <person name="Grigoriev I.V."/>
            <person name="Spatafora J.W."/>
            <person name="Berbee M.L."/>
        </authorList>
    </citation>
    <scope>NUCLEOTIDE SEQUENCE [LARGE SCALE GENOMIC DNA]</scope>
    <source>
        <strain evidence="1 2">NRRL 28638</strain>
    </source>
</reference>
<gene>
    <name evidence="1" type="ORF">CONCODRAFT_9394</name>
</gene>
<keyword evidence="2" id="KW-1185">Reference proteome</keyword>
<dbReference type="Proteomes" id="UP000070444">
    <property type="component" value="Unassembled WGS sequence"/>
</dbReference>
<dbReference type="AlphaFoldDB" id="A0A137P012"/>
<sequence>MPRSTLVTTTKSKHITTTYSFQLVQSPKEIGKTLVHQLKKINNSGIFRTCNKKDYDLDPIEEHMKSYRKGFVQRSKDSDYDFDKIIYHGFGTWNNQCDYTLRLSITPNQIRSCPAY</sequence>
<organism evidence="1 2">
    <name type="scientific">Conidiobolus coronatus (strain ATCC 28846 / CBS 209.66 / NRRL 28638)</name>
    <name type="common">Delacroixia coronata</name>
    <dbReference type="NCBI Taxonomy" id="796925"/>
    <lineage>
        <taxon>Eukaryota</taxon>
        <taxon>Fungi</taxon>
        <taxon>Fungi incertae sedis</taxon>
        <taxon>Zoopagomycota</taxon>
        <taxon>Entomophthoromycotina</taxon>
        <taxon>Entomophthoromycetes</taxon>
        <taxon>Entomophthorales</taxon>
        <taxon>Ancylistaceae</taxon>
        <taxon>Conidiobolus</taxon>
    </lineage>
</organism>
<protein>
    <submittedName>
        <fullName evidence="1">Uncharacterized protein</fullName>
    </submittedName>
</protein>
<name>A0A137P012_CONC2</name>
<evidence type="ECO:0000313" key="2">
    <source>
        <dbReference type="Proteomes" id="UP000070444"/>
    </source>
</evidence>
<dbReference type="EMBL" id="KQ964580">
    <property type="protein sequence ID" value="KXN68357.1"/>
    <property type="molecule type" value="Genomic_DNA"/>
</dbReference>
<proteinExistence type="predicted"/>
<accession>A0A137P012</accession>
<evidence type="ECO:0000313" key="1">
    <source>
        <dbReference type="EMBL" id="KXN68357.1"/>
    </source>
</evidence>